<dbReference type="EMBL" id="BART01015226">
    <property type="protein sequence ID" value="GAG81776.1"/>
    <property type="molecule type" value="Genomic_DNA"/>
</dbReference>
<comment type="caution">
    <text evidence="1">The sequence shown here is derived from an EMBL/GenBank/DDBJ whole genome shotgun (WGS) entry which is preliminary data.</text>
</comment>
<proteinExistence type="predicted"/>
<name>X1CBW2_9ZZZZ</name>
<sequence length="109" mass="13219">MNVTKLAQRLQVLKEELELSEDAGGGYDLDAILCRQPKIWDYKLEEHLHRYWKGHQVIRIELQSNLLGKFIFRAVHFEDGRVIHLCKRARIQNWNDSWWFMNERRVSKR</sequence>
<dbReference type="AlphaFoldDB" id="X1CBW2"/>
<accession>X1CBW2</accession>
<organism evidence="1">
    <name type="scientific">marine sediment metagenome</name>
    <dbReference type="NCBI Taxonomy" id="412755"/>
    <lineage>
        <taxon>unclassified sequences</taxon>
        <taxon>metagenomes</taxon>
        <taxon>ecological metagenomes</taxon>
    </lineage>
</organism>
<gene>
    <name evidence="1" type="ORF">S01H4_29632</name>
</gene>
<evidence type="ECO:0000313" key="1">
    <source>
        <dbReference type="EMBL" id="GAG81776.1"/>
    </source>
</evidence>
<reference evidence="1" key="1">
    <citation type="journal article" date="2014" name="Front. Microbiol.">
        <title>High frequency of phylogenetically diverse reductive dehalogenase-homologous genes in deep subseafloor sedimentary metagenomes.</title>
        <authorList>
            <person name="Kawai M."/>
            <person name="Futagami T."/>
            <person name="Toyoda A."/>
            <person name="Takaki Y."/>
            <person name="Nishi S."/>
            <person name="Hori S."/>
            <person name="Arai W."/>
            <person name="Tsubouchi T."/>
            <person name="Morono Y."/>
            <person name="Uchiyama I."/>
            <person name="Ito T."/>
            <person name="Fujiyama A."/>
            <person name="Inagaki F."/>
            <person name="Takami H."/>
        </authorList>
    </citation>
    <scope>NUCLEOTIDE SEQUENCE</scope>
    <source>
        <strain evidence="1">Expedition CK06-06</strain>
    </source>
</reference>
<protein>
    <submittedName>
        <fullName evidence="1">Uncharacterized protein</fullName>
    </submittedName>
</protein>